<gene>
    <name evidence="11" type="ORF">E4M00_15230</name>
</gene>
<dbReference type="EMBL" id="SPQZ01000006">
    <property type="protein sequence ID" value="TFV95396.1"/>
    <property type="molecule type" value="Genomic_DNA"/>
</dbReference>
<evidence type="ECO:0000259" key="10">
    <source>
        <dbReference type="PROSITE" id="PS51194"/>
    </source>
</evidence>
<dbReference type="PROSITE" id="PS51192">
    <property type="entry name" value="HELICASE_ATP_BIND_1"/>
    <property type="match status" value="1"/>
</dbReference>
<accession>A0A4Y9QWF5</accession>
<keyword evidence="5" id="KW-0413">Isomerase</keyword>
<feature type="domain" description="Helicase C-terminal" evidence="10">
    <location>
        <begin position="385"/>
        <end position="545"/>
    </location>
</feature>
<evidence type="ECO:0000256" key="3">
    <source>
        <dbReference type="ARBA" id="ARBA00022840"/>
    </source>
</evidence>
<dbReference type="GO" id="GO:0043138">
    <property type="term" value="F:3'-5' DNA helicase activity"/>
    <property type="evidence" value="ECO:0007669"/>
    <property type="project" value="UniProtKB-EC"/>
</dbReference>
<dbReference type="SUPFAM" id="SSF52540">
    <property type="entry name" value="P-loop containing nucleoside triphosphate hydrolases"/>
    <property type="match status" value="1"/>
</dbReference>
<proteinExistence type="inferred from homology"/>
<dbReference type="Gene3D" id="3.40.50.300">
    <property type="entry name" value="P-loop containing nucleotide triphosphate hydrolases"/>
    <property type="match status" value="2"/>
</dbReference>
<evidence type="ECO:0000256" key="4">
    <source>
        <dbReference type="ARBA" id="ARBA00023125"/>
    </source>
</evidence>
<evidence type="ECO:0000256" key="8">
    <source>
        <dbReference type="SAM" id="Phobius"/>
    </source>
</evidence>
<protein>
    <recommendedName>
        <fullName evidence="7">DNA 3'-5' helicase</fullName>
        <ecNumber evidence="7">5.6.2.4</ecNumber>
    </recommendedName>
</protein>
<dbReference type="PROSITE" id="PS51194">
    <property type="entry name" value="HELICASE_CTER"/>
    <property type="match status" value="1"/>
</dbReference>
<dbReference type="Proteomes" id="UP000298127">
    <property type="component" value="Unassembled WGS sequence"/>
</dbReference>
<dbReference type="PANTHER" id="PTHR13710:SF105">
    <property type="entry name" value="ATP-DEPENDENT DNA HELICASE Q1"/>
    <property type="match status" value="1"/>
</dbReference>
<keyword evidence="2" id="KW-0547">Nucleotide-binding</keyword>
<feature type="transmembrane region" description="Helical" evidence="8">
    <location>
        <begin position="195"/>
        <end position="214"/>
    </location>
</feature>
<keyword evidence="11" id="KW-0378">Hydrolase</keyword>
<comment type="catalytic activity">
    <reaction evidence="6">
        <text>Couples ATP hydrolysis with the unwinding of duplex DNA by translocating in the 3'-5' direction.</text>
        <dbReference type="EC" id="5.6.2.4"/>
    </reaction>
</comment>
<evidence type="ECO:0000256" key="5">
    <source>
        <dbReference type="ARBA" id="ARBA00023235"/>
    </source>
</evidence>
<keyword evidence="8" id="KW-0812">Transmembrane</keyword>
<dbReference type="GO" id="GO:0005737">
    <property type="term" value="C:cytoplasm"/>
    <property type="evidence" value="ECO:0007669"/>
    <property type="project" value="TreeGrafter"/>
</dbReference>
<evidence type="ECO:0000313" key="12">
    <source>
        <dbReference type="Proteomes" id="UP000298127"/>
    </source>
</evidence>
<dbReference type="PANTHER" id="PTHR13710">
    <property type="entry name" value="DNA HELICASE RECQ FAMILY MEMBER"/>
    <property type="match status" value="1"/>
</dbReference>
<dbReference type="SMART" id="SM00487">
    <property type="entry name" value="DEXDc"/>
    <property type="match status" value="1"/>
</dbReference>
<comment type="caution">
    <text evidence="11">The sequence shown here is derived from an EMBL/GenBank/DDBJ whole genome shotgun (WGS) entry which is preliminary data.</text>
</comment>
<dbReference type="NCBIfam" id="NF041063">
    <property type="entry name" value="DpdF"/>
    <property type="match status" value="1"/>
</dbReference>
<dbReference type="GO" id="GO:0009378">
    <property type="term" value="F:four-way junction helicase activity"/>
    <property type="evidence" value="ECO:0007669"/>
    <property type="project" value="TreeGrafter"/>
</dbReference>
<evidence type="ECO:0000313" key="11">
    <source>
        <dbReference type="EMBL" id="TFV95396.1"/>
    </source>
</evidence>
<keyword evidence="8" id="KW-0472">Membrane</keyword>
<dbReference type="AlphaFoldDB" id="A0A4Y9QWF5"/>
<keyword evidence="4" id="KW-0238">DNA-binding</keyword>
<dbReference type="EC" id="5.6.2.4" evidence="7"/>
<evidence type="ECO:0000256" key="1">
    <source>
        <dbReference type="ARBA" id="ARBA00005446"/>
    </source>
</evidence>
<keyword evidence="8" id="KW-1133">Transmembrane helix</keyword>
<comment type="similarity">
    <text evidence="1">Belongs to the helicase family. RecQ subfamily.</text>
</comment>
<keyword evidence="11" id="KW-0347">Helicase</keyword>
<dbReference type="InterPro" id="IPR027417">
    <property type="entry name" value="P-loop_NTPase"/>
</dbReference>
<dbReference type="InterPro" id="IPR001650">
    <property type="entry name" value="Helicase_C-like"/>
</dbReference>
<sequence>MRNSDVAEAQDAISGWPVIGHTGTPVGDACRRLLDALGTFQTLGVSTGWRDVGGLVRQVLLTDQGVYGGAPQLTVPSVHPWPSIEQWRALKCRAISVGQEKLRITADQWLPSIDESEEAKSKAAEQMAAVYRGELTHEPSTRRADPFWQATHGYDAYRGAAQQQAARAAVTNDGQPLLISLPTGRGKTAVAWSRALLATVGVTVVIVPTVVLALDMERRTRIQAKESRLPLSPVDRYAYIGSLDPETKRVIRSAVRAGTQRIIYASPEAFVSGLSQAIMDAAQSGLLQQIVVDEAHLVDQWGNDFRPEFQMIPALAREAYERAPAVKKPSVLLMSATIAQRQVELLTKLFGHDDVSVELLWGSALRAEPAYFVHAFVDEQERVNAVVDAVSMLPRPMILYTTTVADANEWVKRLSDLGLQRVGIVTGKSSDLDRQTAVEKWRGLLTDGRDSRTQFDIMVGTSAFGLGIDVPDVRTIVHACLPESIDRYYQEVGRAGRDGRATAAVLYAGPRDSKIARRLASATFIGEEKGWNRWRALVAKAERVEGAPGQRYRVKKSTLPTYMDRGFGESEAWNIRTLTLMAQAGVVALRAPFWIPPVGASPEEAAIAQEQYFENAPDLVEFELLHGDLMAQKDWVDALSAEKSRAHRESTAALRAVENLVAGCECVGMLLARHYGVAIHGGRHLTAASCRSCPWCRANPDRATGIDPAEYSVPRIPSPRNRADPLRSWRGRDAALLFIALEEGDDGFNILRRLATLGVNVYYGLTEPLGKRLQQQVRNVPIIRADISDASGLAEYYHDSVVFVANDDNCTLAFDRADLGLPTYLIAPDDIEDPQRPGWKLRDTHAAVVRGSVLLREL</sequence>
<dbReference type="InterPro" id="IPR011545">
    <property type="entry name" value="DEAD/DEAH_box_helicase_dom"/>
</dbReference>
<dbReference type="Pfam" id="PF00271">
    <property type="entry name" value="Helicase_C"/>
    <property type="match status" value="1"/>
</dbReference>
<keyword evidence="12" id="KW-1185">Reference proteome</keyword>
<organism evidence="11 12">
    <name type="scientific">Orlajensenia leifsoniae</name>
    <dbReference type="NCBI Taxonomy" id="2561933"/>
    <lineage>
        <taxon>Bacteria</taxon>
        <taxon>Bacillati</taxon>
        <taxon>Actinomycetota</taxon>
        <taxon>Actinomycetes</taxon>
        <taxon>Micrococcales</taxon>
        <taxon>Microbacteriaceae</taxon>
        <taxon>Orlajensenia</taxon>
    </lineage>
</organism>
<evidence type="ECO:0000256" key="6">
    <source>
        <dbReference type="ARBA" id="ARBA00034617"/>
    </source>
</evidence>
<dbReference type="GO" id="GO:0003677">
    <property type="term" value="F:DNA binding"/>
    <property type="evidence" value="ECO:0007669"/>
    <property type="project" value="UniProtKB-KW"/>
</dbReference>
<evidence type="ECO:0000259" key="9">
    <source>
        <dbReference type="PROSITE" id="PS51192"/>
    </source>
</evidence>
<reference evidence="11 12" key="1">
    <citation type="journal article" date="2018" name="J. Microbiol.">
        <title>Leifsonia flava sp. nov., a novel actinobacterium isolated from the rhizosphere of Aquilegia viridiflora.</title>
        <authorList>
            <person name="Cai Y."/>
            <person name="Tao W.Z."/>
            <person name="Ma Y.J."/>
            <person name="Cheng J."/>
            <person name="Zhang M.Y."/>
            <person name="Zhang Y.X."/>
        </authorList>
    </citation>
    <scope>NUCLEOTIDE SEQUENCE [LARGE SCALE GENOMIC DNA]</scope>
    <source>
        <strain evidence="11 12">SYP-B2174</strain>
    </source>
</reference>
<dbReference type="GO" id="GO:0005694">
    <property type="term" value="C:chromosome"/>
    <property type="evidence" value="ECO:0007669"/>
    <property type="project" value="TreeGrafter"/>
</dbReference>
<dbReference type="Pfam" id="PF00270">
    <property type="entry name" value="DEAD"/>
    <property type="match status" value="1"/>
</dbReference>
<dbReference type="GO" id="GO:0005524">
    <property type="term" value="F:ATP binding"/>
    <property type="evidence" value="ECO:0007669"/>
    <property type="project" value="UniProtKB-KW"/>
</dbReference>
<dbReference type="SMART" id="SM00490">
    <property type="entry name" value="HELICc"/>
    <property type="match status" value="1"/>
</dbReference>
<feature type="domain" description="Helicase ATP-binding" evidence="9">
    <location>
        <begin position="168"/>
        <end position="356"/>
    </location>
</feature>
<evidence type="ECO:0000256" key="2">
    <source>
        <dbReference type="ARBA" id="ARBA00022741"/>
    </source>
</evidence>
<dbReference type="GO" id="GO:0000724">
    <property type="term" value="P:double-strand break repair via homologous recombination"/>
    <property type="evidence" value="ECO:0007669"/>
    <property type="project" value="TreeGrafter"/>
</dbReference>
<evidence type="ECO:0000256" key="7">
    <source>
        <dbReference type="ARBA" id="ARBA00034808"/>
    </source>
</evidence>
<dbReference type="InterPro" id="IPR014001">
    <property type="entry name" value="Helicase_ATP-bd"/>
</dbReference>
<keyword evidence="3" id="KW-0067">ATP-binding</keyword>
<name>A0A4Y9QWF5_9MICO</name>